<feature type="domain" description="B12-binding N-terminal" evidence="5">
    <location>
        <begin position="1"/>
        <end position="95"/>
    </location>
</feature>
<dbReference type="GO" id="GO:0046653">
    <property type="term" value="P:tetrahydrofolate metabolic process"/>
    <property type="evidence" value="ECO:0007669"/>
    <property type="project" value="TreeGrafter"/>
</dbReference>
<dbReference type="InterPro" id="IPR036724">
    <property type="entry name" value="Cobalamin-bd_sf"/>
</dbReference>
<dbReference type="InterPro" id="IPR003759">
    <property type="entry name" value="Cbl-bd_cap"/>
</dbReference>
<evidence type="ECO:0000256" key="1">
    <source>
        <dbReference type="ARBA" id="ARBA00010854"/>
    </source>
</evidence>
<dbReference type="GO" id="GO:0031419">
    <property type="term" value="F:cobalamin binding"/>
    <property type="evidence" value="ECO:0007669"/>
    <property type="project" value="InterPro"/>
</dbReference>
<feature type="domain" description="B12-binding" evidence="4">
    <location>
        <begin position="95"/>
        <end position="218"/>
    </location>
</feature>
<proteinExistence type="inferred from homology"/>
<organism evidence="6">
    <name type="scientific">bioreactor metagenome</name>
    <dbReference type="NCBI Taxonomy" id="1076179"/>
    <lineage>
        <taxon>unclassified sequences</taxon>
        <taxon>metagenomes</taxon>
        <taxon>ecological metagenomes</taxon>
    </lineage>
</organism>
<dbReference type="GO" id="GO:0046872">
    <property type="term" value="F:metal ion binding"/>
    <property type="evidence" value="ECO:0007669"/>
    <property type="project" value="UniProtKB-KW"/>
</dbReference>
<dbReference type="PROSITE" id="PS51332">
    <property type="entry name" value="B12_BINDING"/>
    <property type="match status" value="1"/>
</dbReference>
<dbReference type="SUPFAM" id="SSF47644">
    <property type="entry name" value="Methionine synthase domain"/>
    <property type="match status" value="1"/>
</dbReference>
<keyword evidence="6" id="KW-0413">Isomerase</keyword>
<evidence type="ECO:0000256" key="3">
    <source>
        <dbReference type="ARBA" id="ARBA00023285"/>
    </source>
</evidence>
<dbReference type="Gene3D" id="1.10.1240.10">
    <property type="entry name" value="Methionine synthase domain"/>
    <property type="match status" value="1"/>
</dbReference>
<evidence type="ECO:0000313" key="6">
    <source>
        <dbReference type="EMBL" id="MPM19150.1"/>
    </source>
</evidence>
<dbReference type="GO" id="GO:0050097">
    <property type="term" value="F:methylaspartate mutase activity"/>
    <property type="evidence" value="ECO:0007669"/>
    <property type="project" value="UniProtKB-EC"/>
</dbReference>
<keyword evidence="3" id="KW-0170">Cobalt</keyword>
<dbReference type="EC" id="5.4.99.1" evidence="6"/>
<comment type="caution">
    <text evidence="6">The sequence shown here is derived from an EMBL/GenBank/DDBJ whole genome shotgun (WGS) entry which is preliminary data.</text>
</comment>
<dbReference type="PROSITE" id="PS51337">
    <property type="entry name" value="B12_BINDING_NTER"/>
    <property type="match status" value="1"/>
</dbReference>
<sequence>MEQINSQNSIIEEIAGAISSGNMKAISDLVQKAVASGADPMEILNRGMIEAMSVVGERFSRGEAFVPEMMISARTMKKGVETLKPYLSSDATGANGKVVIGTVAGDMHDIGKNLVALMIESAGFEVIDLGTDVSGERFIKAVSEQPNVKVVALSTLLTTTMPSMKNIVASLNALENRSSFHVMVGGAPITEEFAKAIGADSYSADAASAAAKAKAFVA</sequence>
<evidence type="ECO:0000259" key="5">
    <source>
        <dbReference type="PROSITE" id="PS51337"/>
    </source>
</evidence>
<dbReference type="InterPro" id="IPR036594">
    <property type="entry name" value="Meth_synthase_dom"/>
</dbReference>
<dbReference type="GO" id="GO:0050667">
    <property type="term" value="P:homocysteine metabolic process"/>
    <property type="evidence" value="ECO:0007669"/>
    <property type="project" value="TreeGrafter"/>
</dbReference>
<dbReference type="CDD" id="cd02070">
    <property type="entry name" value="corrinoid_protein_B12-BD"/>
    <property type="match status" value="1"/>
</dbReference>
<dbReference type="FunFam" id="3.40.50.280:FF:000003">
    <property type="entry name" value="Dimethylamine methyltransferase corrinoid protein"/>
    <property type="match status" value="1"/>
</dbReference>
<dbReference type="SUPFAM" id="SSF52242">
    <property type="entry name" value="Cobalamin (vitamin B12)-binding domain"/>
    <property type="match status" value="1"/>
</dbReference>
<dbReference type="Gene3D" id="3.40.50.280">
    <property type="entry name" value="Cobalamin-binding domain"/>
    <property type="match status" value="1"/>
</dbReference>
<gene>
    <name evidence="6" type="primary">glmS_27</name>
    <name evidence="6" type="ORF">SDC9_65568</name>
</gene>
<dbReference type="AlphaFoldDB" id="A0A644XSC3"/>
<dbReference type="GO" id="GO:0005829">
    <property type="term" value="C:cytosol"/>
    <property type="evidence" value="ECO:0007669"/>
    <property type="project" value="TreeGrafter"/>
</dbReference>
<keyword evidence="2" id="KW-0479">Metal-binding</keyword>
<dbReference type="PANTHER" id="PTHR45833:SF1">
    <property type="entry name" value="METHIONINE SYNTHASE"/>
    <property type="match status" value="1"/>
</dbReference>
<comment type="similarity">
    <text evidence="1">Belongs to the methylamine corrinoid protein family.</text>
</comment>
<dbReference type="InterPro" id="IPR006158">
    <property type="entry name" value="Cobalamin-bd"/>
</dbReference>
<name>A0A644XSC3_9ZZZZ</name>
<protein>
    <submittedName>
        <fullName evidence="6">Glutamate mutase sigma subunit</fullName>
        <ecNumber evidence="6">5.4.99.1</ecNumber>
    </submittedName>
</protein>
<dbReference type="Pfam" id="PF02607">
    <property type="entry name" value="B12-binding_2"/>
    <property type="match status" value="1"/>
</dbReference>
<dbReference type="PANTHER" id="PTHR45833">
    <property type="entry name" value="METHIONINE SYNTHASE"/>
    <property type="match status" value="1"/>
</dbReference>
<accession>A0A644XSC3</accession>
<dbReference type="SMART" id="SM01018">
    <property type="entry name" value="B12-binding_2"/>
    <property type="match status" value="1"/>
</dbReference>
<reference evidence="6" key="1">
    <citation type="submission" date="2019-08" db="EMBL/GenBank/DDBJ databases">
        <authorList>
            <person name="Kucharzyk K."/>
            <person name="Murdoch R.W."/>
            <person name="Higgins S."/>
            <person name="Loffler F."/>
        </authorList>
    </citation>
    <scope>NUCLEOTIDE SEQUENCE</scope>
</reference>
<evidence type="ECO:0000259" key="4">
    <source>
        <dbReference type="PROSITE" id="PS51332"/>
    </source>
</evidence>
<dbReference type="EMBL" id="VSSQ01003121">
    <property type="protein sequence ID" value="MPM19150.1"/>
    <property type="molecule type" value="Genomic_DNA"/>
</dbReference>
<dbReference type="InterPro" id="IPR050554">
    <property type="entry name" value="Met_Synthase/Corrinoid"/>
</dbReference>
<dbReference type="GO" id="GO:0008705">
    <property type="term" value="F:methionine synthase activity"/>
    <property type="evidence" value="ECO:0007669"/>
    <property type="project" value="TreeGrafter"/>
</dbReference>
<evidence type="ECO:0000256" key="2">
    <source>
        <dbReference type="ARBA" id="ARBA00022723"/>
    </source>
</evidence>
<dbReference type="Pfam" id="PF02310">
    <property type="entry name" value="B12-binding"/>
    <property type="match status" value="1"/>
</dbReference>